<evidence type="ECO:0000313" key="3">
    <source>
        <dbReference type="Proteomes" id="UP000193247"/>
    </source>
</evidence>
<dbReference type="OrthoDB" id="5185254at2"/>
<dbReference type="EMBL" id="NCXP01000006">
    <property type="protein sequence ID" value="OSC41567.1"/>
    <property type="molecule type" value="Genomic_DNA"/>
</dbReference>
<gene>
    <name evidence="2" type="ORF">B8W66_07425</name>
</gene>
<dbReference type="AlphaFoldDB" id="A0A1X2LWL3"/>
<comment type="caution">
    <text evidence="2">The sequence shown here is derived from an EMBL/GenBank/DDBJ whole genome shotgun (WGS) entry which is preliminary data.</text>
</comment>
<accession>A0A1X2LWL3</accession>
<feature type="region of interest" description="Disordered" evidence="1">
    <location>
        <begin position="55"/>
        <end position="75"/>
    </location>
</feature>
<dbReference type="STRING" id="1430326.B8W66_07425"/>
<evidence type="ECO:0000313" key="2">
    <source>
        <dbReference type="EMBL" id="OSC41567.1"/>
    </source>
</evidence>
<reference evidence="2 3" key="1">
    <citation type="submission" date="2017-04" db="EMBL/GenBank/DDBJ databases">
        <title>The new phylogeny of genus Mycobacterium.</title>
        <authorList>
            <person name="Tortoli E."/>
            <person name="Trovato A."/>
            <person name="Cirillo D.M."/>
        </authorList>
    </citation>
    <scope>NUCLEOTIDE SEQUENCE [LARGE SCALE GENOMIC DNA]</scope>
    <source>
        <strain evidence="2 3">TBL 1200985</strain>
    </source>
</reference>
<proteinExistence type="predicted"/>
<protein>
    <submittedName>
        <fullName evidence="2">Uncharacterized protein</fullName>
    </submittedName>
</protein>
<dbReference type="RefSeq" id="WP_085324397.1">
    <property type="nucleotide sequence ID" value="NZ_NCXP01000006.1"/>
</dbReference>
<evidence type="ECO:0000256" key="1">
    <source>
        <dbReference type="SAM" id="MobiDB-lite"/>
    </source>
</evidence>
<keyword evidence="3" id="KW-1185">Reference proteome</keyword>
<sequence length="94" mass="10206">MAVAGWILDKSAAARASDPVVGTQLAELAGELFVCPVGELEQLYSARSARDYDQPQTELHASFETSDRRGPTPHCSAPRLVLAGKRITEVCRHQ</sequence>
<dbReference type="Proteomes" id="UP000193247">
    <property type="component" value="Unassembled WGS sequence"/>
</dbReference>
<dbReference type="Gene3D" id="3.40.50.1010">
    <property type="entry name" value="5'-nuclease"/>
    <property type="match status" value="1"/>
</dbReference>
<organism evidence="2 3">
    <name type="scientific">Mycobacterium decipiens</name>
    <dbReference type="NCBI Taxonomy" id="1430326"/>
    <lineage>
        <taxon>Bacteria</taxon>
        <taxon>Bacillati</taxon>
        <taxon>Actinomycetota</taxon>
        <taxon>Actinomycetes</taxon>
        <taxon>Mycobacteriales</taxon>
        <taxon>Mycobacteriaceae</taxon>
        <taxon>Mycobacterium</taxon>
    </lineage>
</organism>
<name>A0A1X2LWL3_9MYCO</name>